<comment type="catalytic activity">
    <reaction evidence="3">
        <text>cytidine(34) in elongator tRNA(Met) + acetate + ATP = N(4)-acetylcytidine(34) in elongator tRNA(Met) + AMP + diphosphate</text>
        <dbReference type="Rhea" id="RHEA:58144"/>
        <dbReference type="Rhea" id="RHEA-COMP:10693"/>
        <dbReference type="Rhea" id="RHEA-COMP:10694"/>
        <dbReference type="ChEBI" id="CHEBI:30089"/>
        <dbReference type="ChEBI" id="CHEBI:30616"/>
        <dbReference type="ChEBI" id="CHEBI:33019"/>
        <dbReference type="ChEBI" id="CHEBI:74900"/>
        <dbReference type="ChEBI" id="CHEBI:82748"/>
        <dbReference type="ChEBI" id="CHEBI:456215"/>
    </reaction>
</comment>
<dbReference type="InterPro" id="IPR008513">
    <property type="entry name" value="tRNA(Met)_cyd_acetate_ligase"/>
</dbReference>
<evidence type="ECO:0000256" key="1">
    <source>
        <dbReference type="ARBA" id="ARBA00022598"/>
    </source>
</evidence>
<proteinExistence type="inferred from homology"/>
<evidence type="ECO:0000313" key="5">
    <source>
        <dbReference type="Proteomes" id="UP000465035"/>
    </source>
</evidence>
<dbReference type="EC" id="6.3.4.-" evidence="3"/>
<evidence type="ECO:0000256" key="3">
    <source>
        <dbReference type="HAMAP-Rule" id="MF_01539"/>
    </source>
</evidence>
<reference evidence="4 5" key="1">
    <citation type="submission" date="2019-12" db="EMBL/GenBank/DDBJ databases">
        <title>Lactobacillus hilgardii FLUB.</title>
        <authorList>
            <person name="Gustaw K."/>
        </authorList>
    </citation>
    <scope>NUCLEOTIDE SEQUENCE [LARGE SCALE GENOMIC DNA]</scope>
    <source>
        <strain evidence="4 5">FLUB</strain>
    </source>
</reference>
<dbReference type="InterPro" id="IPR014729">
    <property type="entry name" value="Rossmann-like_a/b/a_fold"/>
</dbReference>
<evidence type="ECO:0000313" key="4">
    <source>
        <dbReference type="EMBL" id="QHB52223.1"/>
    </source>
</evidence>
<dbReference type="EMBL" id="CP047121">
    <property type="protein sequence ID" value="QHB52223.1"/>
    <property type="molecule type" value="Genomic_DNA"/>
</dbReference>
<comment type="subcellular location">
    <subcellularLocation>
        <location evidence="3">Cytoplasm</location>
    </subcellularLocation>
</comment>
<dbReference type="AlphaFoldDB" id="A0A6P1EBT8"/>
<dbReference type="GO" id="GO:0016740">
    <property type="term" value="F:transferase activity"/>
    <property type="evidence" value="ECO:0007669"/>
    <property type="project" value="UniProtKB-KW"/>
</dbReference>
<name>A0A6P1EBT8_LENHI</name>
<feature type="binding site" evidence="3">
    <location>
        <position position="102"/>
    </location>
    <ligand>
        <name>ATP</name>
        <dbReference type="ChEBI" id="CHEBI:30616"/>
    </ligand>
</feature>
<dbReference type="GO" id="GO:0005524">
    <property type="term" value="F:ATP binding"/>
    <property type="evidence" value="ECO:0007669"/>
    <property type="project" value="UniProtKB-KW"/>
</dbReference>
<dbReference type="NCBIfam" id="NF010191">
    <property type="entry name" value="PRK13670.1"/>
    <property type="match status" value="1"/>
</dbReference>
<feature type="binding site" evidence="3">
    <location>
        <position position="151"/>
    </location>
    <ligand>
        <name>ATP</name>
        <dbReference type="ChEBI" id="CHEBI:30616"/>
    </ligand>
</feature>
<keyword evidence="1 3" id="KW-0436">Ligase</keyword>
<dbReference type="GO" id="GO:0005737">
    <property type="term" value="C:cytoplasm"/>
    <property type="evidence" value="ECO:0007669"/>
    <property type="project" value="UniProtKB-SubCell"/>
</dbReference>
<keyword evidence="3" id="KW-0694">RNA-binding</keyword>
<feature type="binding site" evidence="3">
    <location>
        <position position="176"/>
    </location>
    <ligand>
        <name>ATP</name>
        <dbReference type="ChEBI" id="CHEBI:30616"/>
    </ligand>
</feature>
<dbReference type="GO" id="GO:0000049">
    <property type="term" value="F:tRNA binding"/>
    <property type="evidence" value="ECO:0007669"/>
    <property type="project" value="UniProtKB-KW"/>
</dbReference>
<dbReference type="GO" id="GO:0016879">
    <property type="term" value="F:ligase activity, forming carbon-nitrogen bonds"/>
    <property type="evidence" value="ECO:0007669"/>
    <property type="project" value="UniProtKB-UniRule"/>
</dbReference>
<comment type="similarity">
    <text evidence="3">Belongs to the TmcAL family.</text>
</comment>
<dbReference type="Pfam" id="PF05636">
    <property type="entry name" value="HIGH_NTase1"/>
    <property type="match status" value="1"/>
</dbReference>
<dbReference type="Gene3D" id="3.40.50.620">
    <property type="entry name" value="HUPs"/>
    <property type="match status" value="1"/>
</dbReference>
<gene>
    <name evidence="3" type="primary">tmcAL</name>
    <name evidence="4" type="ORF">GQR93_08495</name>
</gene>
<keyword evidence="3" id="KW-0963">Cytoplasm</keyword>
<organism evidence="4 5">
    <name type="scientific">Lentilactobacillus hilgardii</name>
    <name type="common">Lactobacillus hilgardii</name>
    <dbReference type="NCBI Taxonomy" id="1588"/>
    <lineage>
        <taxon>Bacteria</taxon>
        <taxon>Bacillati</taxon>
        <taxon>Bacillota</taxon>
        <taxon>Bacilli</taxon>
        <taxon>Lactobacillales</taxon>
        <taxon>Lactobacillaceae</taxon>
        <taxon>Lentilactobacillus</taxon>
    </lineage>
</organism>
<keyword evidence="4" id="KW-0808">Transferase</keyword>
<dbReference type="PANTHER" id="PTHR37825">
    <property type="entry name" value="TRNA(MET) CYTIDINE ACETATE LIGASE"/>
    <property type="match status" value="1"/>
</dbReference>
<keyword evidence="3" id="KW-0067">ATP-binding</keyword>
<keyword evidence="3" id="KW-0547">Nucleotide-binding</keyword>
<dbReference type="SUPFAM" id="SSF52374">
    <property type="entry name" value="Nucleotidylyl transferase"/>
    <property type="match status" value="1"/>
</dbReference>
<keyword evidence="2 3" id="KW-0819">tRNA processing</keyword>
<sequence length="377" mass="43244">MLKAVGIISEYNPFHNGHLYQMTQAKEKTGADVTVAVMSGNWLQRGEPAMYDKWTRALAALKTGVDVVIELPFYAAVQPSHIFSAGAVRLVAAMKCDWLAFGAETPEIDYQKLIDNQPKKDDSFKQFNRPYASIFQEYLYSRTGIRIDKPNDILAFGYANANMLIGSPLHLVPIKRVGSAHNDHQLSSGLISSASAIRDQLKNGHFDIVRKFVPESSWRTFSTAKVIDWDQFWPLLRFELIEAPIDTLHSIYQMTEGIEYRLKQAAIESETFSQFLQFVKTKRYTYTRIQRLCCYVLLHVTSSEMLINPQYIRLLGCTRQGRRYLNQIKNDLELPMISKVNQEVVKKFVHLDFKAGMLIEMVNGAHQDFYKHPIILH</sequence>
<dbReference type="GeneID" id="69058401"/>
<evidence type="ECO:0000256" key="2">
    <source>
        <dbReference type="ARBA" id="ARBA00022694"/>
    </source>
</evidence>
<dbReference type="HAMAP" id="MF_01539">
    <property type="entry name" value="TmcAL"/>
    <property type="match status" value="1"/>
</dbReference>
<dbReference type="RefSeq" id="WP_003554341.1">
    <property type="nucleotide sequence ID" value="NZ_CABKOL010000102.1"/>
</dbReference>
<comment type="function">
    <text evidence="3">Catalyzes the formation of N(4)-acetylcytidine (ac(4)C) at the wobble position of elongator tRNA(Met), using acetate and ATP as substrates. First activates an acetate ion to form acetyladenylate (Ac-AMP) and then transfers the acetyl group to tRNA to form ac(4)C34.</text>
</comment>
<accession>A0A6P1EBT8</accession>
<dbReference type="GO" id="GO:0006400">
    <property type="term" value="P:tRNA modification"/>
    <property type="evidence" value="ECO:0007669"/>
    <property type="project" value="UniProtKB-UniRule"/>
</dbReference>
<feature type="binding site" evidence="3">
    <location>
        <begin position="8"/>
        <end position="21"/>
    </location>
    <ligand>
        <name>ATP</name>
        <dbReference type="ChEBI" id="CHEBI:30616"/>
    </ligand>
</feature>
<comment type="caution">
    <text evidence="3">Lacks conserved residue(s) required for the propagation of feature annotation.</text>
</comment>
<dbReference type="SMR" id="A0A6P1EBT8"/>
<dbReference type="PANTHER" id="PTHR37825:SF1">
    <property type="entry name" value="TRNA(MET) CYTIDINE ACETATE LIGASE"/>
    <property type="match status" value="1"/>
</dbReference>
<dbReference type="Proteomes" id="UP000465035">
    <property type="component" value="Chromosome"/>
</dbReference>
<protein>
    <recommendedName>
        <fullName evidence="3">tRNA(Met) cytidine acetate ligase</fullName>
        <ecNumber evidence="3">6.3.4.-</ecNumber>
    </recommendedName>
</protein>
<keyword evidence="3" id="KW-0820">tRNA-binding</keyword>